<keyword evidence="3" id="KW-1185">Reference proteome</keyword>
<dbReference type="Gene3D" id="2.60.300.12">
    <property type="entry name" value="HesB-like domain"/>
    <property type="match status" value="1"/>
</dbReference>
<dbReference type="EMBL" id="JAXCLW010000007">
    <property type="protein sequence ID" value="MDY0885090.1"/>
    <property type="molecule type" value="Genomic_DNA"/>
</dbReference>
<dbReference type="PANTHER" id="PTHR43011:SF1">
    <property type="entry name" value="IRON-SULFUR CLUSTER ASSEMBLY 2 HOMOLOG, MITOCHONDRIAL"/>
    <property type="match status" value="1"/>
</dbReference>
<dbReference type="Proteomes" id="UP001279642">
    <property type="component" value="Unassembled WGS sequence"/>
</dbReference>
<dbReference type="InterPro" id="IPR017870">
    <property type="entry name" value="FeS_cluster_insertion_CS"/>
</dbReference>
<sequence length="124" mass="13252">MTPAIENSAQTAPMPRQVNITESAVKRIAWLMEQEGDADLMLRLSVSGGGCSGFQYGFSFDKSQQQDDHLFERDGVKVVVDDTSLDLLAGAEIDFVEDLVGAAFQVRNPNAVSSCGCGSSFSIG</sequence>
<dbReference type="InterPro" id="IPR016092">
    <property type="entry name" value="ATAP"/>
</dbReference>
<name>A0ABU5EG43_9PROT</name>
<dbReference type="PANTHER" id="PTHR43011">
    <property type="entry name" value="IRON-SULFUR CLUSTER ASSEMBLY 2 HOMOLOG, MITOCHONDRIAL"/>
    <property type="match status" value="1"/>
</dbReference>
<evidence type="ECO:0000313" key="3">
    <source>
        <dbReference type="Proteomes" id="UP001279642"/>
    </source>
</evidence>
<comment type="caution">
    <text evidence="2">The sequence shown here is derived from an EMBL/GenBank/DDBJ whole genome shotgun (WGS) entry which is preliminary data.</text>
</comment>
<dbReference type="InterPro" id="IPR000361">
    <property type="entry name" value="ATAP_core_dom"/>
</dbReference>
<accession>A0ABU5EG43</accession>
<protein>
    <submittedName>
        <fullName evidence="2">Iron-sulfur cluster insertion protein ErpA</fullName>
    </submittedName>
</protein>
<proteinExistence type="predicted"/>
<organism evidence="2 3">
    <name type="scientific">Dongia soli</name>
    <dbReference type="NCBI Taxonomy" id="600628"/>
    <lineage>
        <taxon>Bacteria</taxon>
        <taxon>Pseudomonadati</taxon>
        <taxon>Pseudomonadota</taxon>
        <taxon>Alphaproteobacteria</taxon>
        <taxon>Rhodospirillales</taxon>
        <taxon>Dongiaceae</taxon>
        <taxon>Dongia</taxon>
    </lineage>
</organism>
<dbReference type="Pfam" id="PF01521">
    <property type="entry name" value="Fe-S_biosyn"/>
    <property type="match status" value="1"/>
</dbReference>
<dbReference type="NCBIfam" id="TIGR00049">
    <property type="entry name" value="iron-sulfur cluster assembly accessory protein"/>
    <property type="match status" value="1"/>
</dbReference>
<dbReference type="InterPro" id="IPR035903">
    <property type="entry name" value="HesB-like_dom_sf"/>
</dbReference>
<evidence type="ECO:0000313" key="2">
    <source>
        <dbReference type="EMBL" id="MDY0885090.1"/>
    </source>
</evidence>
<reference evidence="2 3" key="1">
    <citation type="journal article" date="2016" name="Antonie Van Leeuwenhoek">
        <title>Dongia soli sp. nov., isolated from soil from Dokdo, Korea.</title>
        <authorList>
            <person name="Kim D.U."/>
            <person name="Lee H."/>
            <person name="Kim H."/>
            <person name="Kim S.G."/>
            <person name="Ka J.O."/>
        </authorList>
    </citation>
    <scope>NUCLEOTIDE SEQUENCE [LARGE SCALE GENOMIC DNA]</scope>
    <source>
        <strain evidence="2 3">D78</strain>
    </source>
</reference>
<gene>
    <name evidence="2" type="primary">erpA</name>
    <name evidence="2" type="ORF">SMD27_19765</name>
</gene>
<evidence type="ECO:0000259" key="1">
    <source>
        <dbReference type="Pfam" id="PF01521"/>
    </source>
</evidence>
<dbReference type="PROSITE" id="PS01152">
    <property type="entry name" value="HESB"/>
    <property type="match status" value="1"/>
</dbReference>
<dbReference type="SUPFAM" id="SSF89360">
    <property type="entry name" value="HesB-like domain"/>
    <property type="match status" value="1"/>
</dbReference>
<feature type="domain" description="Core" evidence="1">
    <location>
        <begin position="17"/>
        <end position="118"/>
    </location>
</feature>
<dbReference type="NCBIfam" id="NF010147">
    <property type="entry name" value="PRK13623.1"/>
    <property type="match status" value="1"/>
</dbReference>